<evidence type="ECO:0000313" key="2">
    <source>
        <dbReference type="Proteomes" id="UP000032066"/>
    </source>
</evidence>
<dbReference type="PATRIC" id="fig|2064.6.peg.3456"/>
<dbReference type="RefSeq" id="WP_043911692.1">
    <property type="nucleotide sequence ID" value="NZ_JXZB01000002.1"/>
</dbReference>
<keyword evidence="2" id="KW-1185">Reference proteome</keyword>
<protein>
    <submittedName>
        <fullName evidence="1">Uncharacterized protein</fullName>
    </submittedName>
</protein>
<sequence length="171" mass="17959">MAVEVGPGCGSLRVGTGQWSSEALVGRSDRGNLILGVGEMDRTPHEVRLDLSDPGGPEAADRAMEFLVEEVRQLRVLRLAHAPGGSAPAGTRAGETVVYSSLLLSLAGTPALRALILLAQDWLARRNSGTIHLKVGDNVLEITAGKPRQTAAAIEAFTNLVATAAQEQDDE</sequence>
<dbReference type="Proteomes" id="UP000032066">
    <property type="component" value="Unassembled WGS sequence"/>
</dbReference>
<evidence type="ECO:0000313" key="1">
    <source>
        <dbReference type="EMBL" id="KIQ65423.1"/>
    </source>
</evidence>
<gene>
    <name evidence="1" type="ORF">TR51_16115</name>
</gene>
<organism evidence="1 2">
    <name type="scientific">Kitasatospora griseola</name>
    <name type="common">Streptomyces griseolosporeus</name>
    <dbReference type="NCBI Taxonomy" id="2064"/>
    <lineage>
        <taxon>Bacteria</taxon>
        <taxon>Bacillati</taxon>
        <taxon>Actinomycetota</taxon>
        <taxon>Actinomycetes</taxon>
        <taxon>Kitasatosporales</taxon>
        <taxon>Streptomycetaceae</taxon>
        <taxon>Kitasatospora</taxon>
    </lineage>
</organism>
<reference evidence="1 2" key="1">
    <citation type="submission" date="2015-02" db="EMBL/GenBank/DDBJ databases">
        <title>Draft genome sequence of Kitasatospora griseola MF730-N6, a bafilomycin, terpentecin and satosporin producer.</title>
        <authorList>
            <person name="Arens J.C."/>
            <person name="Haltli B."/>
            <person name="Kerr R.G."/>
        </authorList>
    </citation>
    <scope>NUCLEOTIDE SEQUENCE [LARGE SCALE GENOMIC DNA]</scope>
    <source>
        <strain evidence="1 2">MF730-N6</strain>
    </source>
</reference>
<proteinExistence type="predicted"/>
<dbReference type="AlphaFoldDB" id="A0A0D0Q382"/>
<accession>A0A0D0Q382</accession>
<dbReference type="EMBL" id="JXZB01000002">
    <property type="protein sequence ID" value="KIQ65423.1"/>
    <property type="molecule type" value="Genomic_DNA"/>
</dbReference>
<dbReference type="OrthoDB" id="3871512at2"/>
<comment type="caution">
    <text evidence="1">The sequence shown here is derived from an EMBL/GenBank/DDBJ whole genome shotgun (WGS) entry which is preliminary data.</text>
</comment>
<name>A0A0D0Q382_KITGR</name>